<name>A0AC58T2U6_TOBAC</name>
<reference evidence="1" key="1">
    <citation type="journal article" date="2014" name="Nat. Commun.">
        <title>The tobacco genome sequence and its comparison with those of tomato and potato.</title>
        <authorList>
            <person name="Sierro N."/>
            <person name="Battey J.N."/>
            <person name="Ouadi S."/>
            <person name="Bakaher N."/>
            <person name="Bovet L."/>
            <person name="Willig A."/>
            <person name="Goepfert S."/>
            <person name="Peitsch M.C."/>
            <person name="Ivanov N.V."/>
        </authorList>
    </citation>
    <scope>NUCLEOTIDE SEQUENCE [LARGE SCALE GENOMIC DNA]</scope>
</reference>
<organism evidence="1 2">
    <name type="scientific">Nicotiana tabacum</name>
    <name type="common">Common tobacco</name>
    <dbReference type="NCBI Taxonomy" id="4097"/>
    <lineage>
        <taxon>Eukaryota</taxon>
        <taxon>Viridiplantae</taxon>
        <taxon>Streptophyta</taxon>
        <taxon>Embryophyta</taxon>
        <taxon>Tracheophyta</taxon>
        <taxon>Spermatophyta</taxon>
        <taxon>Magnoliopsida</taxon>
        <taxon>eudicotyledons</taxon>
        <taxon>Gunneridae</taxon>
        <taxon>Pentapetalae</taxon>
        <taxon>asterids</taxon>
        <taxon>lamiids</taxon>
        <taxon>Solanales</taxon>
        <taxon>Solanaceae</taxon>
        <taxon>Nicotianoideae</taxon>
        <taxon>Nicotianeae</taxon>
        <taxon>Nicotiana</taxon>
    </lineage>
</organism>
<protein>
    <submittedName>
        <fullName evidence="2">Uncharacterized protein LOC142171750</fullName>
    </submittedName>
</protein>
<reference evidence="2" key="2">
    <citation type="submission" date="2025-08" db="UniProtKB">
        <authorList>
            <consortium name="RefSeq"/>
        </authorList>
    </citation>
    <scope>IDENTIFICATION</scope>
    <source>
        <tissue evidence="2">Leaf</tissue>
    </source>
</reference>
<evidence type="ECO:0000313" key="1">
    <source>
        <dbReference type="Proteomes" id="UP000790787"/>
    </source>
</evidence>
<proteinExistence type="predicted"/>
<gene>
    <name evidence="2" type="primary">LOC142171750</name>
</gene>
<dbReference type="RefSeq" id="XP_075091549.1">
    <property type="nucleotide sequence ID" value="XM_075235448.1"/>
</dbReference>
<sequence length="157" mass="18618">MHYVKELCRKFTKIKFKHIPRIHNEFVDALTILFSRIQHPGKDYIDSIEIEIMDQHAYYFNVDEDPYGKPWYYDIKRFLESREYPENATNGQKRAFRRLENHLFLNGEVLYRSNLDLGLLKCVDNTKATGLLEEIHVGTCIPHMNGFTLAKKILRVV</sequence>
<accession>A0AC58T2U6</accession>
<dbReference type="Proteomes" id="UP000790787">
    <property type="component" value="Chromosome 17"/>
</dbReference>
<keyword evidence="1" id="KW-1185">Reference proteome</keyword>
<evidence type="ECO:0000313" key="2">
    <source>
        <dbReference type="RefSeq" id="XP_075091549.1"/>
    </source>
</evidence>